<keyword evidence="3" id="KW-1185">Reference proteome</keyword>
<organism evidence="2 3">
    <name type="scientific">Daphnia magna</name>
    <dbReference type="NCBI Taxonomy" id="35525"/>
    <lineage>
        <taxon>Eukaryota</taxon>
        <taxon>Metazoa</taxon>
        <taxon>Ecdysozoa</taxon>
        <taxon>Arthropoda</taxon>
        <taxon>Crustacea</taxon>
        <taxon>Branchiopoda</taxon>
        <taxon>Diplostraca</taxon>
        <taxon>Cladocera</taxon>
        <taxon>Anomopoda</taxon>
        <taxon>Daphniidae</taxon>
        <taxon>Daphnia</taxon>
    </lineage>
</organism>
<evidence type="ECO:0000256" key="1">
    <source>
        <dbReference type="SAM" id="MobiDB-lite"/>
    </source>
</evidence>
<protein>
    <submittedName>
        <fullName evidence="2">Uncharacterized protein</fullName>
    </submittedName>
</protein>
<accession>A0ABR0AYS8</accession>
<evidence type="ECO:0000313" key="3">
    <source>
        <dbReference type="Proteomes" id="UP001234178"/>
    </source>
</evidence>
<gene>
    <name evidence="2" type="ORF">OUZ56_023020</name>
</gene>
<proteinExistence type="predicted"/>
<name>A0ABR0AYS8_9CRUS</name>
<reference evidence="2 3" key="1">
    <citation type="journal article" date="2023" name="Nucleic Acids Res.">
        <title>The hologenome of Daphnia magna reveals possible DNA methylation and microbiome-mediated evolution of the host genome.</title>
        <authorList>
            <person name="Chaturvedi A."/>
            <person name="Li X."/>
            <person name="Dhandapani V."/>
            <person name="Marshall H."/>
            <person name="Kissane S."/>
            <person name="Cuenca-Cambronero M."/>
            <person name="Asole G."/>
            <person name="Calvet F."/>
            <person name="Ruiz-Romero M."/>
            <person name="Marangio P."/>
            <person name="Guigo R."/>
            <person name="Rago D."/>
            <person name="Mirbahai L."/>
            <person name="Eastwood N."/>
            <person name="Colbourne J.K."/>
            <person name="Zhou J."/>
            <person name="Mallon E."/>
            <person name="Orsini L."/>
        </authorList>
    </citation>
    <scope>NUCLEOTIDE SEQUENCE [LARGE SCALE GENOMIC DNA]</scope>
    <source>
        <strain evidence="2">LRV0_1</strain>
    </source>
</reference>
<evidence type="ECO:0000313" key="2">
    <source>
        <dbReference type="EMBL" id="KAK4030062.1"/>
    </source>
</evidence>
<sequence>MELSRLTGVSWNGCTEMPLSTRSRVGGRGGNHVRFMRRDDLPSSNSYKEAMKRRKPMLSITYNVLPIH</sequence>
<dbReference type="EMBL" id="JAOYFB010000039">
    <property type="protein sequence ID" value="KAK4030062.1"/>
    <property type="molecule type" value="Genomic_DNA"/>
</dbReference>
<feature type="region of interest" description="Disordered" evidence="1">
    <location>
        <begin position="18"/>
        <end position="52"/>
    </location>
</feature>
<comment type="caution">
    <text evidence="2">The sequence shown here is derived from an EMBL/GenBank/DDBJ whole genome shotgun (WGS) entry which is preliminary data.</text>
</comment>
<dbReference type="Proteomes" id="UP001234178">
    <property type="component" value="Unassembled WGS sequence"/>
</dbReference>